<dbReference type="Gene3D" id="3.30.200.20">
    <property type="entry name" value="Phosphorylase Kinase, domain 1"/>
    <property type="match status" value="1"/>
</dbReference>
<keyword evidence="12" id="KW-1185">Reference proteome</keyword>
<evidence type="ECO:0000256" key="2">
    <source>
        <dbReference type="ARBA" id="ARBA00022527"/>
    </source>
</evidence>
<evidence type="ECO:0000256" key="5">
    <source>
        <dbReference type="ARBA" id="ARBA00022777"/>
    </source>
</evidence>
<evidence type="ECO:0000256" key="7">
    <source>
        <dbReference type="ARBA" id="ARBA00047899"/>
    </source>
</evidence>
<feature type="region of interest" description="Disordered" evidence="9">
    <location>
        <begin position="661"/>
        <end position="699"/>
    </location>
</feature>
<dbReference type="PROSITE" id="PS00108">
    <property type="entry name" value="PROTEIN_KINASE_ST"/>
    <property type="match status" value="1"/>
</dbReference>
<evidence type="ECO:0000256" key="4">
    <source>
        <dbReference type="ARBA" id="ARBA00022741"/>
    </source>
</evidence>
<name>S9VL88_9TRYP</name>
<dbReference type="SMART" id="SM00220">
    <property type="entry name" value="S_TKc"/>
    <property type="match status" value="1"/>
</dbReference>
<dbReference type="InterPro" id="IPR008271">
    <property type="entry name" value="Ser/Thr_kinase_AS"/>
</dbReference>
<feature type="compositionally biased region" description="Basic and acidic residues" evidence="9">
    <location>
        <begin position="451"/>
        <end position="470"/>
    </location>
</feature>
<dbReference type="InterPro" id="IPR051334">
    <property type="entry name" value="SRPK"/>
</dbReference>
<evidence type="ECO:0000256" key="8">
    <source>
        <dbReference type="ARBA" id="ARBA00048679"/>
    </source>
</evidence>
<dbReference type="PROSITE" id="PS50011">
    <property type="entry name" value="PROTEIN_KINASE_DOM"/>
    <property type="match status" value="1"/>
</dbReference>
<comment type="catalytic activity">
    <reaction evidence="8">
        <text>L-seryl-[protein] + ATP = O-phospho-L-seryl-[protein] + ADP + H(+)</text>
        <dbReference type="Rhea" id="RHEA:17989"/>
        <dbReference type="Rhea" id="RHEA-COMP:9863"/>
        <dbReference type="Rhea" id="RHEA-COMP:11604"/>
        <dbReference type="ChEBI" id="CHEBI:15378"/>
        <dbReference type="ChEBI" id="CHEBI:29999"/>
        <dbReference type="ChEBI" id="CHEBI:30616"/>
        <dbReference type="ChEBI" id="CHEBI:83421"/>
        <dbReference type="ChEBI" id="CHEBI:456216"/>
        <dbReference type="EC" id="2.7.11.1"/>
    </reaction>
</comment>
<dbReference type="SUPFAM" id="SSF56112">
    <property type="entry name" value="Protein kinase-like (PK-like)"/>
    <property type="match status" value="1"/>
</dbReference>
<comment type="catalytic activity">
    <reaction evidence="7">
        <text>L-threonyl-[protein] + ATP = O-phospho-L-threonyl-[protein] + ADP + H(+)</text>
        <dbReference type="Rhea" id="RHEA:46608"/>
        <dbReference type="Rhea" id="RHEA-COMP:11060"/>
        <dbReference type="Rhea" id="RHEA-COMP:11605"/>
        <dbReference type="ChEBI" id="CHEBI:15378"/>
        <dbReference type="ChEBI" id="CHEBI:30013"/>
        <dbReference type="ChEBI" id="CHEBI:30616"/>
        <dbReference type="ChEBI" id="CHEBI:61977"/>
        <dbReference type="ChEBI" id="CHEBI:456216"/>
        <dbReference type="EC" id="2.7.11.1"/>
    </reaction>
</comment>
<evidence type="ECO:0000313" key="11">
    <source>
        <dbReference type="EMBL" id="EPY27896.1"/>
    </source>
</evidence>
<evidence type="ECO:0000313" key="12">
    <source>
        <dbReference type="Proteomes" id="UP000015354"/>
    </source>
</evidence>
<keyword evidence="2" id="KW-0723">Serine/threonine-protein kinase</keyword>
<dbReference type="PANTHER" id="PTHR47634:SF9">
    <property type="entry name" value="PROTEIN KINASE DOMAIN-CONTAINING PROTEIN-RELATED"/>
    <property type="match status" value="1"/>
</dbReference>
<dbReference type="GO" id="GO:0004674">
    <property type="term" value="F:protein serine/threonine kinase activity"/>
    <property type="evidence" value="ECO:0007669"/>
    <property type="project" value="UniProtKB-KW"/>
</dbReference>
<feature type="compositionally biased region" description="Acidic residues" evidence="9">
    <location>
        <begin position="769"/>
        <end position="798"/>
    </location>
</feature>
<dbReference type="Pfam" id="PF00069">
    <property type="entry name" value="Pkinase"/>
    <property type="match status" value="2"/>
</dbReference>
<evidence type="ECO:0000256" key="3">
    <source>
        <dbReference type="ARBA" id="ARBA00022679"/>
    </source>
</evidence>
<comment type="caution">
    <text evidence="11">The sequence shown here is derived from an EMBL/GenBank/DDBJ whole genome shotgun (WGS) entry which is preliminary data.</text>
</comment>
<keyword evidence="3" id="KW-0808">Transferase</keyword>
<reference evidence="11 12" key="1">
    <citation type="journal article" date="2013" name="PLoS ONE">
        <title>Predicting the Proteins of Angomonas deanei, Strigomonas culicis and Their Respective Endosymbionts Reveals New Aspects of the Trypanosomatidae Family.</title>
        <authorList>
            <person name="Motta M.C."/>
            <person name="Martins A.C."/>
            <person name="de Souza S.S."/>
            <person name="Catta-Preta C.M."/>
            <person name="Silva R."/>
            <person name="Klein C.C."/>
            <person name="de Almeida L.G."/>
            <person name="de Lima Cunha O."/>
            <person name="Ciapina L.P."/>
            <person name="Brocchi M."/>
            <person name="Colabardini A.C."/>
            <person name="de Araujo Lima B."/>
            <person name="Machado C.R."/>
            <person name="de Almeida Soares C.M."/>
            <person name="Probst C.M."/>
            <person name="de Menezes C.B."/>
            <person name="Thompson C.E."/>
            <person name="Bartholomeu D.C."/>
            <person name="Gradia D.F."/>
            <person name="Pavoni D.P."/>
            <person name="Grisard E.C."/>
            <person name="Fantinatti-Garboggini F."/>
            <person name="Marchini F.K."/>
            <person name="Rodrigues-Luiz G.F."/>
            <person name="Wagner G."/>
            <person name="Goldman G.H."/>
            <person name="Fietto J.L."/>
            <person name="Elias M.C."/>
            <person name="Goldman M.H."/>
            <person name="Sagot M.F."/>
            <person name="Pereira M."/>
            <person name="Stoco P.H."/>
            <person name="de Mendonca-Neto R.P."/>
            <person name="Teixeira S.M."/>
            <person name="Maciel T.E."/>
            <person name="de Oliveira Mendes T.A."/>
            <person name="Urmenyi T.P."/>
            <person name="de Souza W."/>
            <person name="Schenkman S."/>
            <person name="de Vasconcelos A.T."/>
        </authorList>
    </citation>
    <scope>NUCLEOTIDE SEQUENCE [LARGE SCALE GENOMIC DNA]</scope>
</reference>
<feature type="compositionally biased region" description="Basic residues" evidence="9">
    <location>
        <begin position="85"/>
        <end position="112"/>
    </location>
</feature>
<dbReference type="InterPro" id="IPR011009">
    <property type="entry name" value="Kinase-like_dom_sf"/>
</dbReference>
<feature type="region of interest" description="Disordered" evidence="9">
    <location>
        <begin position="758"/>
        <end position="798"/>
    </location>
</feature>
<dbReference type="FunFam" id="3.30.200.20:FF:000322">
    <property type="entry name" value="Uncharacterized protein, isoform D"/>
    <property type="match status" value="1"/>
</dbReference>
<feature type="compositionally biased region" description="Basic residues" evidence="9">
    <location>
        <begin position="423"/>
        <end position="433"/>
    </location>
</feature>
<evidence type="ECO:0000259" key="10">
    <source>
        <dbReference type="PROSITE" id="PS50011"/>
    </source>
</evidence>
<feature type="compositionally biased region" description="Acidic residues" evidence="9">
    <location>
        <begin position="203"/>
        <end position="220"/>
    </location>
</feature>
<evidence type="ECO:0000256" key="9">
    <source>
        <dbReference type="SAM" id="MobiDB-lite"/>
    </source>
</evidence>
<dbReference type="GO" id="GO:0000245">
    <property type="term" value="P:spliceosomal complex assembly"/>
    <property type="evidence" value="ECO:0007669"/>
    <property type="project" value="TreeGrafter"/>
</dbReference>
<dbReference type="AlphaFoldDB" id="S9VL88"/>
<proteinExistence type="predicted"/>
<gene>
    <name evidence="11" type="ORF">STCU_05442</name>
</gene>
<organism evidence="11 12">
    <name type="scientific">Strigomonas culicis</name>
    <dbReference type="NCBI Taxonomy" id="28005"/>
    <lineage>
        <taxon>Eukaryota</taxon>
        <taxon>Discoba</taxon>
        <taxon>Euglenozoa</taxon>
        <taxon>Kinetoplastea</taxon>
        <taxon>Metakinetoplastina</taxon>
        <taxon>Trypanosomatida</taxon>
        <taxon>Trypanosomatidae</taxon>
        <taxon>Strigomonadinae</taxon>
        <taxon>Strigomonas</taxon>
    </lineage>
</organism>
<feature type="compositionally biased region" description="Acidic residues" evidence="9">
    <location>
        <begin position="683"/>
        <end position="693"/>
    </location>
</feature>
<evidence type="ECO:0000256" key="1">
    <source>
        <dbReference type="ARBA" id="ARBA00012513"/>
    </source>
</evidence>
<accession>S9VL88</accession>
<protein>
    <recommendedName>
        <fullName evidence="1">non-specific serine/threonine protein kinase</fullName>
        <ecNumber evidence="1">2.7.11.1</ecNumber>
    </recommendedName>
</protein>
<sequence length="798" mass="91996">MLCVFYNVVIPPFPLFFSCVCVATILYCKCTSCSTQERSNIYLFSFYYIRNQYQRRNQQQKKKQKTQNNNRRGIRICHKYSLMAKNKKHTKSKASKNPTKKGAKNDKAKRKAKFVDPTSSVSREVRATVAALVEQIEREESDTNEVRVAKKKKRTKAQTLQAQLAENVGIEVKSGMTLKQVVKIMDRKNQQASSHTAGAVHADDDEDEDEGGDDETDEDYSDIANERAKEYRKGGYHPVVVGEIYNNRYRIIKKLGWGYFSTVWLVWDYTEERYHAMKIQKSAKHYSEAAYCEIRLLSEIMKADPNKTRFCTRLNDYFEHSGPNGNHVCMVFDVYGENLLTLMERYEYHGIPLPIVKCICKQVLVALDHIASIDIIHTDLKPENVLLSTPKHSIISLMRHYHPPPLNQRPKLTERDPKTMTKSQRRRYYKKLAKQKEKELNSDPDDDESDKSDSDGDEHKDDSDASKTDPEWEVERFHHIILADFGNSCWTYEQFTDEVQTRQYRSPEVILGEPYSTPIDIWSCACMMFELITGEYLFEPKKNDSYPLDEDHLALMTELLGDLPESMRLGDGKYRRQFYNSNGELRNIKDLRYWNLEDVLHTRHNFTRKKAKEIADFLLPMLIYLPENRATPGEILKKFESFFEIQEDDYEPLCFVEKKAKDEEGSESDSAEQTMESYSSATEDGEEAADDEASGPSRAAAEAYRFWEEHPILNRASLEEKGLTIGDIQAVLSGKTLVDPAAHEAAVDVIHLLSEETDRLSASDGHEADQEDEGEYDEAEEESEGEESEYTSSESDDE</sequence>
<dbReference type="FunFam" id="1.10.510.10:FF:000275">
    <property type="entry name" value="SRSF protein kinase 2 isoform X3"/>
    <property type="match status" value="1"/>
</dbReference>
<dbReference type="InterPro" id="IPR000719">
    <property type="entry name" value="Prot_kinase_dom"/>
</dbReference>
<keyword evidence="5 11" id="KW-0418">Kinase</keyword>
<keyword evidence="6" id="KW-0067">ATP-binding</keyword>
<keyword evidence="4" id="KW-0547">Nucleotide-binding</keyword>
<feature type="region of interest" description="Disordered" evidence="9">
    <location>
        <begin position="188"/>
        <end position="220"/>
    </location>
</feature>
<feature type="domain" description="Protein kinase" evidence="10">
    <location>
        <begin position="249"/>
        <end position="643"/>
    </location>
</feature>
<feature type="region of interest" description="Disordered" evidence="9">
    <location>
        <begin position="400"/>
        <end position="470"/>
    </location>
</feature>
<dbReference type="PANTHER" id="PTHR47634">
    <property type="entry name" value="PROTEIN KINASE DOMAIN-CONTAINING PROTEIN-RELATED"/>
    <property type="match status" value="1"/>
</dbReference>
<feature type="region of interest" description="Disordered" evidence="9">
    <location>
        <begin position="85"/>
        <end position="119"/>
    </location>
</feature>
<evidence type="ECO:0000256" key="6">
    <source>
        <dbReference type="ARBA" id="ARBA00022840"/>
    </source>
</evidence>
<dbReference type="OrthoDB" id="2649at2759"/>
<dbReference type="CDD" id="cd14136">
    <property type="entry name" value="STKc_SRPK"/>
    <property type="match status" value="1"/>
</dbReference>
<dbReference type="GO" id="GO:0005524">
    <property type="term" value="F:ATP binding"/>
    <property type="evidence" value="ECO:0007669"/>
    <property type="project" value="UniProtKB-KW"/>
</dbReference>
<dbReference type="EC" id="2.7.11.1" evidence="1"/>
<dbReference type="Gene3D" id="1.10.510.10">
    <property type="entry name" value="Transferase(Phosphotransferase) domain 1"/>
    <property type="match status" value="1"/>
</dbReference>
<dbReference type="EMBL" id="ATMH01005442">
    <property type="protein sequence ID" value="EPY27896.1"/>
    <property type="molecule type" value="Genomic_DNA"/>
</dbReference>
<dbReference type="Proteomes" id="UP000015354">
    <property type="component" value="Unassembled WGS sequence"/>
</dbReference>
<dbReference type="GO" id="GO:0050684">
    <property type="term" value="P:regulation of mRNA processing"/>
    <property type="evidence" value="ECO:0007669"/>
    <property type="project" value="TreeGrafter"/>
</dbReference>
<feature type="compositionally biased region" description="Basic and acidic residues" evidence="9">
    <location>
        <begin position="758"/>
        <end position="768"/>
    </location>
</feature>